<dbReference type="PROSITE" id="PS51257">
    <property type="entry name" value="PROKAR_LIPOPROTEIN"/>
    <property type="match status" value="1"/>
</dbReference>
<dbReference type="PANTHER" id="PTHR30532:SF24">
    <property type="entry name" value="FERRIC ENTEROBACTIN-BINDING PERIPLASMIC PROTEIN FEPB"/>
    <property type="match status" value="1"/>
</dbReference>
<dbReference type="InterPro" id="IPR051313">
    <property type="entry name" value="Bact_iron-sidero_bind"/>
</dbReference>
<evidence type="ECO:0000259" key="5">
    <source>
        <dbReference type="PROSITE" id="PS50983"/>
    </source>
</evidence>
<comment type="similarity">
    <text evidence="2">Belongs to the bacterial solute-binding protein 8 family.</text>
</comment>
<evidence type="ECO:0000256" key="4">
    <source>
        <dbReference type="ARBA" id="ARBA00022729"/>
    </source>
</evidence>
<keyword evidence="7" id="KW-1185">Reference proteome</keyword>
<keyword evidence="3" id="KW-0813">Transport</keyword>
<dbReference type="SUPFAM" id="SSF53807">
    <property type="entry name" value="Helical backbone' metal receptor"/>
    <property type="match status" value="1"/>
</dbReference>
<dbReference type="PANTHER" id="PTHR30532">
    <property type="entry name" value="IRON III DICITRATE-BINDING PERIPLASMIC PROTEIN"/>
    <property type="match status" value="1"/>
</dbReference>
<feature type="domain" description="Fe/B12 periplasmic-binding" evidence="5">
    <location>
        <begin position="61"/>
        <end position="343"/>
    </location>
</feature>
<name>A0ABT5U0K8_9MICO</name>
<comment type="caution">
    <text evidence="6">The sequence shown here is derived from an EMBL/GenBank/DDBJ whole genome shotgun (WGS) entry which is preliminary data.</text>
</comment>
<proteinExistence type="inferred from homology"/>
<dbReference type="CDD" id="cd01146">
    <property type="entry name" value="FhuD"/>
    <property type="match status" value="1"/>
</dbReference>
<reference evidence="6" key="1">
    <citation type="submission" date="2023-02" db="EMBL/GenBank/DDBJ databases">
        <title>Georgenia sp.10Sc9-8, isolated from a soil sample collected from the Taklamakan desert.</title>
        <authorList>
            <person name="Liu S."/>
        </authorList>
    </citation>
    <scope>NUCLEOTIDE SEQUENCE</scope>
    <source>
        <strain evidence="6">10Sc9-8</strain>
    </source>
</reference>
<accession>A0ABT5U0K8</accession>
<comment type="subcellular location">
    <subcellularLocation>
        <location evidence="1">Cell envelope</location>
    </subcellularLocation>
</comment>
<dbReference type="Gene3D" id="3.40.50.1980">
    <property type="entry name" value="Nitrogenase molybdenum iron protein domain"/>
    <property type="match status" value="2"/>
</dbReference>
<evidence type="ECO:0000256" key="3">
    <source>
        <dbReference type="ARBA" id="ARBA00022448"/>
    </source>
</evidence>
<dbReference type="Proteomes" id="UP001165561">
    <property type="component" value="Unassembled WGS sequence"/>
</dbReference>
<keyword evidence="4" id="KW-0732">Signal</keyword>
<dbReference type="InterPro" id="IPR002491">
    <property type="entry name" value="ABC_transptr_periplasmic_BD"/>
</dbReference>
<protein>
    <submittedName>
        <fullName evidence="6">Iron-siderophore ABC transporter substrate-binding protein</fullName>
    </submittedName>
</protein>
<evidence type="ECO:0000313" key="7">
    <source>
        <dbReference type="Proteomes" id="UP001165561"/>
    </source>
</evidence>
<dbReference type="Pfam" id="PF01497">
    <property type="entry name" value="Peripla_BP_2"/>
    <property type="match status" value="1"/>
</dbReference>
<gene>
    <name evidence="6" type="ORF">PU560_15580</name>
</gene>
<sequence length="351" mass="36361">MNGSVVRRVAATCAAALVLGACTTTGVDDGATAAGSGDDDAFPVTIEHALGETTLSEAPDRVATVSWVNADVALALGVVPVGMPTDDWGGNENGSTPWKDEALAELGAAIGTDDAPVQYSEADGIAYEEIAELAPDVILAAYSGLTEEEYDRLTDIAPVVAYPEVPFGTPWQESTRLVGQALGLEAEAEELVTDTEQAVADAVAEHPEVPGKTFVYANLDPATPSVVNVFTSRDNRPRFLEQLGMEQSPAVAEAAEGNDSFFVEWSAERADELQSDVLVAWVPSEEAVDQVQADPLLSQIPAVSAGAVAATSDNTETLALSAASPLSLPWALDEVLPDIAEAARAAEAAGP</sequence>
<dbReference type="PROSITE" id="PS50983">
    <property type="entry name" value="FE_B12_PBP"/>
    <property type="match status" value="1"/>
</dbReference>
<evidence type="ECO:0000256" key="2">
    <source>
        <dbReference type="ARBA" id="ARBA00008814"/>
    </source>
</evidence>
<evidence type="ECO:0000256" key="1">
    <source>
        <dbReference type="ARBA" id="ARBA00004196"/>
    </source>
</evidence>
<evidence type="ECO:0000313" key="6">
    <source>
        <dbReference type="EMBL" id="MDD9207876.1"/>
    </source>
</evidence>
<dbReference type="EMBL" id="JARACI010001165">
    <property type="protein sequence ID" value="MDD9207876.1"/>
    <property type="molecule type" value="Genomic_DNA"/>
</dbReference>
<organism evidence="6 7">
    <name type="scientific">Georgenia halotolerans</name>
    <dbReference type="NCBI Taxonomy" id="3028317"/>
    <lineage>
        <taxon>Bacteria</taxon>
        <taxon>Bacillati</taxon>
        <taxon>Actinomycetota</taxon>
        <taxon>Actinomycetes</taxon>
        <taxon>Micrococcales</taxon>
        <taxon>Bogoriellaceae</taxon>
        <taxon>Georgenia</taxon>
    </lineage>
</organism>